<dbReference type="Gene3D" id="3.10.20.310">
    <property type="entry name" value="membrane protein fhac"/>
    <property type="match status" value="1"/>
</dbReference>
<gene>
    <name evidence="12" type="ORF">DMP12_12050</name>
</gene>
<evidence type="ECO:0000313" key="12">
    <source>
        <dbReference type="EMBL" id="ROT88451.1"/>
    </source>
</evidence>
<evidence type="ECO:0000256" key="9">
    <source>
        <dbReference type="SAM" id="MobiDB-lite"/>
    </source>
</evidence>
<evidence type="ECO:0000259" key="11">
    <source>
        <dbReference type="PROSITE" id="PS51779"/>
    </source>
</evidence>
<keyword evidence="6 10" id="KW-1133">Transmembrane helix</keyword>
<dbReference type="PANTHER" id="PTHR35851">
    <property type="entry name" value="CELL DIVISION PROTEIN FTSQ"/>
    <property type="match status" value="1"/>
</dbReference>
<comment type="caution">
    <text evidence="12">The sequence shown here is derived from an EMBL/GenBank/DDBJ whole genome shotgun (WGS) entry which is preliminary data.</text>
</comment>
<dbReference type="Pfam" id="PF03799">
    <property type="entry name" value="FtsQ_DivIB_C"/>
    <property type="match status" value="1"/>
</dbReference>
<evidence type="ECO:0000256" key="4">
    <source>
        <dbReference type="ARBA" id="ARBA00022618"/>
    </source>
</evidence>
<dbReference type="PANTHER" id="PTHR35851:SF1">
    <property type="entry name" value="CELL DIVISION PROTEIN FTSQ"/>
    <property type="match status" value="1"/>
</dbReference>
<keyword evidence="2" id="KW-1003">Cell membrane</keyword>
<organism evidence="12 13">
    <name type="scientific">Gordonibacter urolithinfaciens</name>
    <dbReference type="NCBI Taxonomy" id="1335613"/>
    <lineage>
        <taxon>Bacteria</taxon>
        <taxon>Bacillati</taxon>
        <taxon>Actinomycetota</taxon>
        <taxon>Coriobacteriia</taxon>
        <taxon>Eggerthellales</taxon>
        <taxon>Eggerthellaceae</taxon>
        <taxon>Gordonibacter</taxon>
    </lineage>
</organism>
<dbReference type="GO" id="GO:0016020">
    <property type="term" value="C:membrane"/>
    <property type="evidence" value="ECO:0007669"/>
    <property type="project" value="UniProtKB-SubCell"/>
</dbReference>
<dbReference type="AlphaFoldDB" id="A0A423UHV2"/>
<dbReference type="Proteomes" id="UP000285258">
    <property type="component" value="Unassembled WGS sequence"/>
</dbReference>
<evidence type="ECO:0000256" key="1">
    <source>
        <dbReference type="ARBA" id="ARBA00004370"/>
    </source>
</evidence>
<feature type="compositionally biased region" description="Low complexity" evidence="9">
    <location>
        <begin position="7"/>
        <end position="58"/>
    </location>
</feature>
<protein>
    <submittedName>
        <fullName evidence="12">Cell division protein FtsQ</fullName>
    </submittedName>
</protein>
<dbReference type="InterPro" id="IPR013685">
    <property type="entry name" value="POTRA_FtsQ_type"/>
</dbReference>
<keyword evidence="8" id="KW-0131">Cell cycle</keyword>
<dbReference type="RefSeq" id="WP_096226910.1">
    <property type="nucleotide sequence ID" value="NZ_JAJCHO010000001.1"/>
</dbReference>
<evidence type="ECO:0000256" key="10">
    <source>
        <dbReference type="SAM" id="Phobius"/>
    </source>
</evidence>
<keyword evidence="3" id="KW-0997">Cell inner membrane</keyword>
<keyword evidence="7 10" id="KW-0472">Membrane</keyword>
<keyword evidence="5 10" id="KW-0812">Transmembrane</keyword>
<dbReference type="InterPro" id="IPR026579">
    <property type="entry name" value="FtsQ"/>
</dbReference>
<evidence type="ECO:0000256" key="2">
    <source>
        <dbReference type="ARBA" id="ARBA00022475"/>
    </source>
</evidence>
<dbReference type="GO" id="GO:0090529">
    <property type="term" value="P:cell septum assembly"/>
    <property type="evidence" value="ECO:0007669"/>
    <property type="project" value="InterPro"/>
</dbReference>
<name>A0A423UHV2_9ACTN</name>
<feature type="transmembrane region" description="Helical" evidence="10">
    <location>
        <begin position="109"/>
        <end position="130"/>
    </location>
</feature>
<dbReference type="EMBL" id="QIBW01000017">
    <property type="protein sequence ID" value="ROT88451.1"/>
    <property type="molecule type" value="Genomic_DNA"/>
</dbReference>
<dbReference type="InterPro" id="IPR005548">
    <property type="entry name" value="Cell_div_FtsQ/DivIB_C"/>
</dbReference>
<comment type="subcellular location">
    <subcellularLocation>
        <location evidence="1">Membrane</location>
    </subcellularLocation>
</comment>
<dbReference type="InterPro" id="IPR034746">
    <property type="entry name" value="POTRA"/>
</dbReference>
<evidence type="ECO:0000256" key="6">
    <source>
        <dbReference type="ARBA" id="ARBA00022989"/>
    </source>
</evidence>
<evidence type="ECO:0000256" key="3">
    <source>
        <dbReference type="ARBA" id="ARBA00022519"/>
    </source>
</evidence>
<dbReference type="PROSITE" id="PS51779">
    <property type="entry name" value="POTRA"/>
    <property type="match status" value="1"/>
</dbReference>
<sequence>MASNYNRKSASSGSRKARGATTPGRGARASSSASRPSGRGAARSSAGRAPAGRSSRPSQQGAYRAMPGGRYPAAGSGGYPQQRLTSVRVGDLDRAERASRAQSTYRRHVVRLAVVASLVAALVIGAVVAYNSSLFAVENVTVSGVEHLTTEDMTAMANVPANTTLLRVDAAGIRERLLKNAWVADAEVKRVFPNTLELAVTERTIAAVVAVPTEDAKSVKQWAIASDHMWLMPIPDQDSEAGKRTSPKVYEDAAAVLSITDVPYGTKAEIGTYCSDDNVNNALDIVSGMTTELAGRVTKVSATDAEGTTLTLDDNVEIAFGKAEDIRDKERVVLKIMEENPTVVYINVRAVDRPTWRAL</sequence>
<feature type="domain" description="POTRA" evidence="11">
    <location>
        <begin position="135"/>
        <end position="203"/>
    </location>
</feature>
<dbReference type="Pfam" id="PF08478">
    <property type="entry name" value="POTRA_1"/>
    <property type="match status" value="1"/>
</dbReference>
<feature type="region of interest" description="Disordered" evidence="9">
    <location>
        <begin position="1"/>
        <end position="83"/>
    </location>
</feature>
<reference evidence="13" key="1">
    <citation type="submission" date="2018-05" db="EMBL/GenBank/DDBJ databases">
        <title>Genome Sequencing of selected type strains of the family Eggerthellaceae.</title>
        <authorList>
            <person name="Danylec N."/>
            <person name="Stoll D.A."/>
            <person name="Doetsch A."/>
            <person name="Huch M."/>
        </authorList>
    </citation>
    <scope>NUCLEOTIDE SEQUENCE [LARGE SCALE GENOMIC DNA]</scope>
    <source>
        <strain evidence="13">DSM 27213</strain>
    </source>
</reference>
<evidence type="ECO:0000256" key="7">
    <source>
        <dbReference type="ARBA" id="ARBA00023136"/>
    </source>
</evidence>
<proteinExistence type="predicted"/>
<keyword evidence="4 12" id="KW-0132">Cell division</keyword>
<evidence type="ECO:0000256" key="5">
    <source>
        <dbReference type="ARBA" id="ARBA00022692"/>
    </source>
</evidence>
<evidence type="ECO:0000313" key="13">
    <source>
        <dbReference type="Proteomes" id="UP000285258"/>
    </source>
</evidence>
<evidence type="ECO:0000256" key="8">
    <source>
        <dbReference type="ARBA" id="ARBA00023306"/>
    </source>
</evidence>
<accession>A0A423UHV2</accession>